<dbReference type="InParanoid" id="M0MHN7"/>
<gene>
    <name evidence="2" type="ORF">C449_08012</name>
</gene>
<protein>
    <submittedName>
        <fullName evidence="2">Uncharacterized protein</fullName>
    </submittedName>
</protein>
<keyword evidence="1" id="KW-0472">Membrane</keyword>
<comment type="caution">
    <text evidence="2">The sequence shown here is derived from an EMBL/GenBank/DDBJ whole genome shotgun (WGS) entry which is preliminary data.</text>
</comment>
<accession>M0MHN7</accession>
<reference evidence="2 3" key="1">
    <citation type="journal article" date="2014" name="PLoS Genet.">
        <title>Phylogenetically driven sequencing of extremely halophilic archaea reveals strategies for static and dynamic osmo-response.</title>
        <authorList>
            <person name="Becker E.A."/>
            <person name="Seitzer P.M."/>
            <person name="Tritt A."/>
            <person name="Larsen D."/>
            <person name="Krusor M."/>
            <person name="Yao A.I."/>
            <person name="Wu D."/>
            <person name="Madern D."/>
            <person name="Eisen J.A."/>
            <person name="Darling A.E."/>
            <person name="Facciotti M.T."/>
        </authorList>
    </citation>
    <scope>NUCLEOTIDE SEQUENCE [LARGE SCALE GENOMIC DNA]</scope>
    <source>
        <strain evidence="2 3">DSM 5350</strain>
    </source>
</reference>
<keyword evidence="3" id="KW-1185">Reference proteome</keyword>
<feature type="transmembrane region" description="Helical" evidence="1">
    <location>
        <begin position="53"/>
        <end position="74"/>
    </location>
</feature>
<dbReference type="AlphaFoldDB" id="M0MHN7"/>
<dbReference type="PATRIC" id="fig|1227455.4.peg.1637"/>
<dbReference type="EMBL" id="AOMD01000019">
    <property type="protein sequence ID" value="EMA45216.1"/>
    <property type="molecule type" value="Genomic_DNA"/>
</dbReference>
<dbReference type="Proteomes" id="UP000011669">
    <property type="component" value="Unassembled WGS sequence"/>
</dbReference>
<dbReference type="STRING" id="1227455.C449_08012"/>
<keyword evidence="1" id="KW-1133">Transmembrane helix</keyword>
<evidence type="ECO:0000256" key="1">
    <source>
        <dbReference type="SAM" id="Phobius"/>
    </source>
</evidence>
<feature type="transmembrane region" description="Helical" evidence="1">
    <location>
        <begin position="6"/>
        <end position="32"/>
    </location>
</feature>
<organism evidence="2 3">
    <name type="scientific">Halococcus saccharolyticus DSM 5350</name>
    <dbReference type="NCBI Taxonomy" id="1227455"/>
    <lineage>
        <taxon>Archaea</taxon>
        <taxon>Methanobacteriati</taxon>
        <taxon>Methanobacteriota</taxon>
        <taxon>Stenosarchaea group</taxon>
        <taxon>Halobacteria</taxon>
        <taxon>Halobacteriales</taxon>
        <taxon>Halococcaceae</taxon>
        <taxon>Halococcus</taxon>
    </lineage>
</organism>
<evidence type="ECO:0000313" key="3">
    <source>
        <dbReference type="Proteomes" id="UP000011669"/>
    </source>
</evidence>
<proteinExistence type="predicted"/>
<evidence type="ECO:0000313" key="2">
    <source>
        <dbReference type="EMBL" id="EMA45216.1"/>
    </source>
</evidence>
<name>M0MHN7_9EURY</name>
<sequence>MFGYGLLLVPVSVLGGGHIAAIGLSLVLSGLFATEWAGDRWGLSAADRRTLSLAFGVLAGLLLVAFVVVNFASFESGGVETVVEYVGDGS</sequence>
<keyword evidence="1" id="KW-0812">Transmembrane</keyword>